<dbReference type="SUPFAM" id="SSF53474">
    <property type="entry name" value="alpha/beta-Hydrolases"/>
    <property type="match status" value="2"/>
</dbReference>
<keyword evidence="5" id="KW-1185">Reference proteome</keyword>
<evidence type="ECO:0000259" key="3">
    <source>
        <dbReference type="Pfam" id="PF00561"/>
    </source>
</evidence>
<dbReference type="InterPro" id="IPR000639">
    <property type="entry name" value="Epox_hydrolase-like"/>
</dbReference>
<comment type="similarity">
    <text evidence="2">Belongs to the AB hydrolase superfamily. Epoxide hydrolase family.</text>
</comment>
<evidence type="ECO:0000256" key="1">
    <source>
        <dbReference type="ARBA" id="ARBA00022801"/>
    </source>
</evidence>
<name>A0AA35XEN0_GEOBA</name>
<evidence type="ECO:0000256" key="2">
    <source>
        <dbReference type="ARBA" id="ARBA00038334"/>
    </source>
</evidence>
<dbReference type="Gene3D" id="3.40.50.1820">
    <property type="entry name" value="alpha/beta hydrolase"/>
    <property type="match status" value="2"/>
</dbReference>
<protein>
    <submittedName>
        <fullName evidence="4">Epoxide hydrolase 4</fullName>
    </submittedName>
</protein>
<accession>A0AA35XEN0</accession>
<dbReference type="InterPro" id="IPR029058">
    <property type="entry name" value="AB_hydrolase_fold"/>
</dbReference>
<feature type="domain" description="AB hydrolase-1" evidence="3">
    <location>
        <begin position="120"/>
        <end position="321"/>
    </location>
</feature>
<proteinExistence type="inferred from homology"/>
<sequence length="343" mass="39293">MITVVQMENEHTGVKNRDQFPAEVVEAYKYTFSRPGGLTGPINYYRAMFSSPKDSLPREKWTISVPTLIIWLGVSQYVNVCVGSDLLGKGQHHVEVSVTLQRQQQTLLDMLKDTNTVGSSEYSFNHLTADIVELIPALGHSSCVLVGHDWGGVVSWRVTQRYPELVDRHIVLNCPHGRVFKKFLENSWTQLRRSWFIFLFQIPRLPEALISLQDYQFLEQLFTSHTSGVKNRDQFPAEVVEAYKYTFSRPGGLTGPINYYRAMFSSPKDSLPREKWTISVPTLIIWGDDDHVLQREMADCHDTICSDLTVKHIPNCSHWVQQDVPDLCNQYMTDFLSTKSVSM</sequence>
<dbReference type="PRINTS" id="PR00412">
    <property type="entry name" value="EPOXHYDRLASE"/>
</dbReference>
<dbReference type="Pfam" id="PF00561">
    <property type="entry name" value="Abhydrolase_1"/>
    <property type="match status" value="1"/>
</dbReference>
<evidence type="ECO:0000313" key="4">
    <source>
        <dbReference type="EMBL" id="CAI8054579.1"/>
    </source>
</evidence>
<reference evidence="4" key="1">
    <citation type="submission" date="2023-03" db="EMBL/GenBank/DDBJ databases">
        <authorList>
            <person name="Steffen K."/>
            <person name="Cardenas P."/>
        </authorList>
    </citation>
    <scope>NUCLEOTIDE SEQUENCE</scope>
</reference>
<dbReference type="GO" id="GO:0004301">
    <property type="term" value="F:epoxide hydrolase activity"/>
    <property type="evidence" value="ECO:0007669"/>
    <property type="project" value="UniProtKB-ARBA"/>
</dbReference>
<dbReference type="EMBL" id="CASHTH010004195">
    <property type="protein sequence ID" value="CAI8054579.1"/>
    <property type="molecule type" value="Genomic_DNA"/>
</dbReference>
<evidence type="ECO:0000313" key="5">
    <source>
        <dbReference type="Proteomes" id="UP001174909"/>
    </source>
</evidence>
<dbReference type="Proteomes" id="UP001174909">
    <property type="component" value="Unassembled WGS sequence"/>
</dbReference>
<gene>
    <name evidence="4" type="ORF">GBAR_LOCUS29772</name>
</gene>
<dbReference type="PANTHER" id="PTHR43329">
    <property type="entry name" value="EPOXIDE HYDROLASE"/>
    <property type="match status" value="1"/>
</dbReference>
<comment type="caution">
    <text evidence="4">The sequence shown here is derived from an EMBL/GenBank/DDBJ whole genome shotgun (WGS) entry which is preliminary data.</text>
</comment>
<dbReference type="InterPro" id="IPR000073">
    <property type="entry name" value="AB_hydrolase_1"/>
</dbReference>
<keyword evidence="1 4" id="KW-0378">Hydrolase</keyword>
<organism evidence="4 5">
    <name type="scientific">Geodia barretti</name>
    <name type="common">Barrett's horny sponge</name>
    <dbReference type="NCBI Taxonomy" id="519541"/>
    <lineage>
        <taxon>Eukaryota</taxon>
        <taxon>Metazoa</taxon>
        <taxon>Porifera</taxon>
        <taxon>Demospongiae</taxon>
        <taxon>Heteroscleromorpha</taxon>
        <taxon>Tetractinellida</taxon>
        <taxon>Astrophorina</taxon>
        <taxon>Geodiidae</taxon>
        <taxon>Geodia</taxon>
    </lineage>
</organism>
<dbReference type="AlphaFoldDB" id="A0AA35XEN0"/>